<dbReference type="PIRSF" id="PIRSF015417">
    <property type="entry name" value="T31B5_30_vWA"/>
    <property type="match status" value="1"/>
</dbReference>
<dbReference type="InterPro" id="IPR036465">
    <property type="entry name" value="vWFA_dom_sf"/>
</dbReference>
<reference evidence="3" key="1">
    <citation type="journal article" date="2020" name="Nature">
        <title>Giant virus diversity and host interactions through global metagenomics.</title>
        <authorList>
            <person name="Schulz F."/>
            <person name="Roux S."/>
            <person name="Paez-Espino D."/>
            <person name="Jungbluth S."/>
            <person name="Walsh D.A."/>
            <person name="Denef V.J."/>
            <person name="McMahon K.D."/>
            <person name="Konstantinidis K.T."/>
            <person name="Eloe-Fadrosh E.A."/>
            <person name="Kyrpides N.C."/>
            <person name="Woyke T."/>
        </authorList>
    </citation>
    <scope>NUCLEOTIDE SEQUENCE</scope>
    <source>
        <strain evidence="3">GVMAG-S-1040241-154</strain>
    </source>
</reference>
<dbReference type="InterPro" id="IPR058580">
    <property type="entry name" value="DUF2828"/>
</dbReference>
<dbReference type="PANTHER" id="PTHR31373">
    <property type="entry name" value="OS06G0652100 PROTEIN"/>
    <property type="match status" value="1"/>
</dbReference>
<evidence type="ECO:0000259" key="2">
    <source>
        <dbReference type="Pfam" id="PF25043"/>
    </source>
</evidence>
<dbReference type="AlphaFoldDB" id="A0A6C0JRX9"/>
<dbReference type="PANTHER" id="PTHR31373:SF27">
    <property type="entry name" value="TROVE DOMAIN-CONTAINING PROTEIN"/>
    <property type="match status" value="1"/>
</dbReference>
<dbReference type="Pfam" id="PF25043">
    <property type="entry name" value="DUF7788"/>
    <property type="match status" value="1"/>
</dbReference>
<feature type="domain" description="DUF2828" evidence="1">
    <location>
        <begin position="167"/>
        <end position="336"/>
    </location>
</feature>
<dbReference type="Pfam" id="PF11443">
    <property type="entry name" value="DUF2828"/>
    <property type="match status" value="2"/>
</dbReference>
<feature type="domain" description="DUF2828" evidence="1">
    <location>
        <begin position="54"/>
        <end position="155"/>
    </location>
</feature>
<name>A0A6C0JRX9_9ZZZZ</name>
<evidence type="ECO:0008006" key="4">
    <source>
        <dbReference type="Google" id="ProtNLM"/>
    </source>
</evidence>
<proteinExistence type="predicted"/>
<feature type="domain" description="DUF7788" evidence="2">
    <location>
        <begin position="342"/>
        <end position="525"/>
    </location>
</feature>
<dbReference type="EMBL" id="MN740684">
    <property type="protein sequence ID" value="QHU07576.1"/>
    <property type="molecule type" value="Genomic_DNA"/>
</dbReference>
<evidence type="ECO:0000313" key="3">
    <source>
        <dbReference type="EMBL" id="QHU07576.1"/>
    </source>
</evidence>
<organism evidence="3">
    <name type="scientific">viral metagenome</name>
    <dbReference type="NCBI Taxonomy" id="1070528"/>
    <lineage>
        <taxon>unclassified sequences</taxon>
        <taxon>metagenomes</taxon>
        <taxon>organismal metagenomes</taxon>
    </lineage>
</organism>
<accession>A0A6C0JRX9</accession>
<sequence length="556" mass="64692">MFIISYFLNSFTVFVKTLRQNFYNFNYNKIINNNNLFAKYFTDEKLYYTNFSRTENNALSFESTTNFHLDLFVELERNLKLNELDNHLNKCMLEDPYKTIAIIFNARDRKNGKKEKKISNLALMWLKKNNFMNTYTKNLKTYISDYGCWKDALFLATKYNSNDIEYDLFAEQLIKDKNSLNDNKNVSLCAKWAPSEGGYHNKKYYSSQIIVNKILDKLGNNDKDLKSLQFYRKEYLVPLRNKINIVESLICKNKWSDVQYETVPGVASKRLKNAFQKHDSERYNEYLTKVFSGDAKINVTGILPHELVKYYLIDNNELDSTIEAQWNTIIENMKNSTLFDNLLAVVDVSGSMFSACNGSIPAQVAIAMGLLIANCSKGIYNKKVITFHSEPNFHQIEGESLKDQVESIRKADWGYNTNFELISKLVCNYSLTNNENVPDKIVILSDMQFDQATKDYDQIETSELLYQKFVDTFKEKNLSVPKLIYWNLNSDYTKTFPITCDIEGTAIISGFSEQLLKIFMENDDITPEMVLEGILSKYINNVFVDTNEYDLFKLNN</sequence>
<dbReference type="Gene3D" id="3.40.50.410">
    <property type="entry name" value="von Willebrand factor, type A domain"/>
    <property type="match status" value="1"/>
</dbReference>
<dbReference type="InterPro" id="IPR011205">
    <property type="entry name" value="UCP015417_vWA"/>
</dbReference>
<dbReference type="InterPro" id="IPR056690">
    <property type="entry name" value="DUF7788"/>
</dbReference>
<protein>
    <recommendedName>
        <fullName evidence="4">TROVE domain-containing protein</fullName>
    </recommendedName>
</protein>
<evidence type="ECO:0000259" key="1">
    <source>
        <dbReference type="Pfam" id="PF11443"/>
    </source>
</evidence>